<proteinExistence type="predicted"/>
<accession>A0AAU9MJW8</accession>
<sequence>MDDVIGDGEGDVVAGWACIETLHFRFIIQPGGSVLRFTGDEQKQIQLFTFSFQVDVISCSPVIFSVGSDRQT</sequence>
<dbReference type="AlphaFoldDB" id="A0AAU9MJW8"/>
<gene>
    <name evidence="1" type="ORF">LVIROSA_LOCUS14379</name>
</gene>
<reference evidence="1 2" key="1">
    <citation type="submission" date="2022-01" db="EMBL/GenBank/DDBJ databases">
        <authorList>
            <person name="Xiong W."/>
            <person name="Schranz E."/>
        </authorList>
    </citation>
    <scope>NUCLEOTIDE SEQUENCE [LARGE SCALE GENOMIC DNA]</scope>
</reference>
<protein>
    <submittedName>
        <fullName evidence="1">Uncharacterized protein</fullName>
    </submittedName>
</protein>
<dbReference type="Proteomes" id="UP001157418">
    <property type="component" value="Unassembled WGS sequence"/>
</dbReference>
<name>A0AAU9MJW8_9ASTR</name>
<organism evidence="1 2">
    <name type="scientific">Lactuca virosa</name>
    <dbReference type="NCBI Taxonomy" id="75947"/>
    <lineage>
        <taxon>Eukaryota</taxon>
        <taxon>Viridiplantae</taxon>
        <taxon>Streptophyta</taxon>
        <taxon>Embryophyta</taxon>
        <taxon>Tracheophyta</taxon>
        <taxon>Spermatophyta</taxon>
        <taxon>Magnoliopsida</taxon>
        <taxon>eudicotyledons</taxon>
        <taxon>Gunneridae</taxon>
        <taxon>Pentapetalae</taxon>
        <taxon>asterids</taxon>
        <taxon>campanulids</taxon>
        <taxon>Asterales</taxon>
        <taxon>Asteraceae</taxon>
        <taxon>Cichorioideae</taxon>
        <taxon>Cichorieae</taxon>
        <taxon>Lactucinae</taxon>
        <taxon>Lactuca</taxon>
    </lineage>
</organism>
<keyword evidence="2" id="KW-1185">Reference proteome</keyword>
<comment type="caution">
    <text evidence="1">The sequence shown here is derived from an EMBL/GenBank/DDBJ whole genome shotgun (WGS) entry which is preliminary data.</text>
</comment>
<dbReference type="EMBL" id="CAKMRJ010002223">
    <property type="protein sequence ID" value="CAH1427371.1"/>
    <property type="molecule type" value="Genomic_DNA"/>
</dbReference>
<evidence type="ECO:0000313" key="2">
    <source>
        <dbReference type="Proteomes" id="UP001157418"/>
    </source>
</evidence>
<evidence type="ECO:0000313" key="1">
    <source>
        <dbReference type="EMBL" id="CAH1427371.1"/>
    </source>
</evidence>